<sequence>MAETARISLASEPLALGALDGRYRAAVAPLVDYLSEAALNRDRVHVEVEWLIHLTAQSVLPGASPLTAEQQDALRAIVTSFDAASVTELAEIEAVTVHDVKAVEYYIGRRLAGIGIENLTAMVHFGCTSEDINNLSYAVGIKGAVENVWLPAARALVAQITGMAEETREVPMLSRTHGQPATPTTLGKELAVTAWRLTRQLDRIAKTEFLGKINGATGTYAAHYASVPAADWQEVSRTFVEGLGLTWNPLTTQIESHDWQAELYADIARFNRILHNFCTDVWSYISIGYFAQIPVAGATGSSTMPHKVNPIRFENAEANLEISNGLLDTLAATLVTSRWQRDLTDSSSQRNIGTAFGHSLLAISNVAKGLERLDVAEGVLAEDLDHNWEVLGEAIQMVMRAEAIAGVEGMENPYERLKDLTRGQRVDAERMKEFVSGLGLSTEAEARLLALTPGSYNGIAPVLVDHLKK</sequence>
<keyword evidence="6 13" id="KW-0658">Purine biosynthesis</keyword>
<keyword evidence="17" id="KW-1185">Reference proteome</keyword>
<dbReference type="Gene3D" id="1.10.40.30">
    <property type="entry name" value="Fumarase/aspartase (C-terminal domain)"/>
    <property type="match status" value="1"/>
</dbReference>
<evidence type="ECO:0000256" key="13">
    <source>
        <dbReference type="RuleBase" id="RU361172"/>
    </source>
</evidence>
<protein>
    <recommendedName>
        <fullName evidence="5 12">Adenylosuccinate lyase</fullName>
        <shortName evidence="13">ASL</shortName>
        <ecNumber evidence="4 12">4.3.2.2</ecNumber>
    </recommendedName>
    <alternativeName>
        <fullName evidence="10 13">Adenylosuccinase</fullName>
    </alternativeName>
</protein>
<evidence type="ECO:0000256" key="12">
    <source>
        <dbReference type="NCBIfam" id="TIGR00928"/>
    </source>
</evidence>
<comment type="catalytic activity">
    <reaction evidence="11">
        <text>N(6)-(1,2-dicarboxyethyl)-AMP = fumarate + AMP</text>
        <dbReference type="Rhea" id="RHEA:16853"/>
        <dbReference type="ChEBI" id="CHEBI:29806"/>
        <dbReference type="ChEBI" id="CHEBI:57567"/>
        <dbReference type="ChEBI" id="CHEBI:456215"/>
        <dbReference type="EC" id="4.3.2.2"/>
    </reaction>
    <physiologicalReaction direction="left-to-right" evidence="11">
        <dbReference type="Rhea" id="RHEA:16854"/>
    </physiologicalReaction>
</comment>
<evidence type="ECO:0000259" key="15">
    <source>
        <dbReference type="Pfam" id="PF08328"/>
    </source>
</evidence>
<dbReference type="InterPro" id="IPR000362">
    <property type="entry name" value="Fumarate_lyase_fam"/>
</dbReference>
<dbReference type="InterPro" id="IPR013539">
    <property type="entry name" value="PurB_C"/>
</dbReference>
<organism evidence="16 17">
    <name type="scientific">Arthrobacter ginkgonis</name>
    <dbReference type="NCBI Taxonomy" id="1630594"/>
    <lineage>
        <taxon>Bacteria</taxon>
        <taxon>Bacillati</taxon>
        <taxon>Actinomycetota</taxon>
        <taxon>Actinomycetes</taxon>
        <taxon>Micrococcales</taxon>
        <taxon>Micrococcaceae</taxon>
        <taxon>Arthrobacter</taxon>
    </lineage>
</organism>
<comment type="similarity">
    <text evidence="3 13">Belongs to the lyase 1 family. Adenylosuccinate lyase subfamily.</text>
</comment>
<dbReference type="InterPro" id="IPR022761">
    <property type="entry name" value="Fumarate_lyase_N"/>
</dbReference>
<dbReference type="PRINTS" id="PR00149">
    <property type="entry name" value="FUMRATELYASE"/>
</dbReference>
<evidence type="ECO:0000256" key="6">
    <source>
        <dbReference type="ARBA" id="ARBA00022755"/>
    </source>
</evidence>
<accession>A0ABP7CCD4</accession>
<dbReference type="PANTHER" id="PTHR43411:SF1">
    <property type="entry name" value="ADENYLOSUCCINATE LYASE"/>
    <property type="match status" value="1"/>
</dbReference>
<dbReference type="InterPro" id="IPR020557">
    <property type="entry name" value="Fumarate_lyase_CS"/>
</dbReference>
<feature type="domain" description="Fumarate lyase N-terminal" evidence="14">
    <location>
        <begin position="21"/>
        <end position="316"/>
    </location>
</feature>
<dbReference type="EMBL" id="BAABEO010000015">
    <property type="protein sequence ID" value="GAA3683958.1"/>
    <property type="molecule type" value="Genomic_DNA"/>
</dbReference>
<dbReference type="InterPro" id="IPR008948">
    <property type="entry name" value="L-Aspartase-like"/>
</dbReference>
<dbReference type="NCBIfam" id="NF006764">
    <property type="entry name" value="PRK09285.1"/>
    <property type="match status" value="1"/>
</dbReference>
<evidence type="ECO:0000256" key="9">
    <source>
        <dbReference type="ARBA" id="ARBA00025012"/>
    </source>
</evidence>
<comment type="catalytic activity">
    <reaction evidence="8">
        <text>(2S)-2-[5-amino-1-(5-phospho-beta-D-ribosyl)imidazole-4-carboxamido]succinate = 5-amino-1-(5-phospho-beta-D-ribosyl)imidazole-4-carboxamide + fumarate</text>
        <dbReference type="Rhea" id="RHEA:23920"/>
        <dbReference type="ChEBI" id="CHEBI:29806"/>
        <dbReference type="ChEBI" id="CHEBI:58443"/>
        <dbReference type="ChEBI" id="CHEBI:58475"/>
        <dbReference type="EC" id="4.3.2.2"/>
    </reaction>
    <physiologicalReaction direction="left-to-right" evidence="8">
        <dbReference type="Rhea" id="RHEA:23921"/>
    </physiologicalReaction>
</comment>
<feature type="domain" description="Adenylosuccinate lyase PurB C-terminal" evidence="15">
    <location>
        <begin position="337"/>
        <end position="456"/>
    </location>
</feature>
<dbReference type="SUPFAM" id="SSF48557">
    <property type="entry name" value="L-aspartase-like"/>
    <property type="match status" value="1"/>
</dbReference>
<dbReference type="RefSeq" id="WP_345150778.1">
    <property type="nucleotide sequence ID" value="NZ_BAABEO010000015.1"/>
</dbReference>
<evidence type="ECO:0000256" key="8">
    <source>
        <dbReference type="ARBA" id="ARBA00024477"/>
    </source>
</evidence>
<evidence type="ECO:0000256" key="2">
    <source>
        <dbReference type="ARBA" id="ARBA00004734"/>
    </source>
</evidence>
<gene>
    <name evidence="16" type="primary">purB</name>
    <name evidence="16" type="ORF">GCM10023081_22050</name>
</gene>
<comment type="pathway">
    <text evidence="1 13">Purine metabolism; IMP biosynthesis via de novo pathway; 5-amino-1-(5-phospho-D-ribosyl)imidazole-4-carboxamide from 5-amino-1-(5-phospho-D-ribosyl)imidazole-4-carboxylate: step 2/2.</text>
</comment>
<evidence type="ECO:0000259" key="14">
    <source>
        <dbReference type="Pfam" id="PF00206"/>
    </source>
</evidence>
<name>A0ABP7CCD4_9MICC</name>
<comment type="caution">
    <text evidence="16">The sequence shown here is derived from an EMBL/GenBank/DDBJ whole genome shotgun (WGS) entry which is preliminary data.</text>
</comment>
<dbReference type="InterPro" id="IPR004769">
    <property type="entry name" value="Pur_lyase"/>
</dbReference>
<dbReference type="PROSITE" id="PS00163">
    <property type="entry name" value="FUMARATE_LYASES"/>
    <property type="match status" value="1"/>
</dbReference>
<proteinExistence type="inferred from homology"/>
<evidence type="ECO:0000256" key="3">
    <source>
        <dbReference type="ARBA" id="ARBA00008273"/>
    </source>
</evidence>
<evidence type="ECO:0000313" key="17">
    <source>
        <dbReference type="Proteomes" id="UP001500752"/>
    </source>
</evidence>
<evidence type="ECO:0000313" key="16">
    <source>
        <dbReference type="EMBL" id="GAA3683958.1"/>
    </source>
</evidence>
<dbReference type="Pfam" id="PF08328">
    <property type="entry name" value="ASL_C"/>
    <property type="match status" value="1"/>
</dbReference>
<dbReference type="Gene3D" id="1.10.275.10">
    <property type="entry name" value="Fumarase/aspartase (N-terminal domain)"/>
    <property type="match status" value="1"/>
</dbReference>
<comment type="function">
    <text evidence="9">Catalyzes two reactions in de novo purine nucleotide biosynthesis. Catalyzes the breakdown of 5-aminoimidazole- (N-succinylocarboxamide) ribotide (SAICAR or 2-[5-amino-1-(5-phospho-beta-D-ribosyl)imidazole-4-carboxamido]succinate) to 5-aminoimidazole-4-carboxamide ribotide (AICAR or 5-amino-1-(5-phospho-beta-D-ribosyl)imidazole-4-carboxamide) and fumarate, and of adenylosuccinate (ADS or N(6)-(1,2-dicarboxyethyl)-AMP) to adenosine monophosphate (AMP) and fumarate.</text>
</comment>
<evidence type="ECO:0000256" key="11">
    <source>
        <dbReference type="ARBA" id="ARBA00049115"/>
    </source>
</evidence>
<keyword evidence="7 13" id="KW-0456">Lyase</keyword>
<dbReference type="GO" id="GO:0016829">
    <property type="term" value="F:lyase activity"/>
    <property type="evidence" value="ECO:0007669"/>
    <property type="project" value="UniProtKB-KW"/>
</dbReference>
<evidence type="ECO:0000256" key="10">
    <source>
        <dbReference type="ARBA" id="ARBA00030717"/>
    </source>
</evidence>
<dbReference type="EC" id="4.3.2.2" evidence="4 12"/>
<dbReference type="PANTHER" id="PTHR43411">
    <property type="entry name" value="ADENYLOSUCCINATE LYASE"/>
    <property type="match status" value="1"/>
</dbReference>
<dbReference type="NCBIfam" id="TIGR00928">
    <property type="entry name" value="purB"/>
    <property type="match status" value="1"/>
</dbReference>
<dbReference type="InterPro" id="IPR024083">
    <property type="entry name" value="Fumarase/histidase_N"/>
</dbReference>
<dbReference type="InterPro" id="IPR047136">
    <property type="entry name" value="PurB_bact"/>
</dbReference>
<evidence type="ECO:0000256" key="1">
    <source>
        <dbReference type="ARBA" id="ARBA00004706"/>
    </source>
</evidence>
<comment type="pathway">
    <text evidence="2 13">Purine metabolism; AMP biosynthesis via de novo pathway; AMP from IMP: step 2/2.</text>
</comment>
<dbReference type="Proteomes" id="UP001500752">
    <property type="component" value="Unassembled WGS sequence"/>
</dbReference>
<dbReference type="Gene3D" id="1.20.200.10">
    <property type="entry name" value="Fumarase/aspartase (Central domain)"/>
    <property type="match status" value="1"/>
</dbReference>
<evidence type="ECO:0000256" key="7">
    <source>
        <dbReference type="ARBA" id="ARBA00023239"/>
    </source>
</evidence>
<dbReference type="Pfam" id="PF00206">
    <property type="entry name" value="Lyase_1"/>
    <property type="match status" value="1"/>
</dbReference>
<reference evidence="17" key="1">
    <citation type="journal article" date="2019" name="Int. J. Syst. Evol. Microbiol.">
        <title>The Global Catalogue of Microorganisms (GCM) 10K type strain sequencing project: providing services to taxonomists for standard genome sequencing and annotation.</title>
        <authorList>
            <consortium name="The Broad Institute Genomics Platform"/>
            <consortium name="The Broad Institute Genome Sequencing Center for Infectious Disease"/>
            <person name="Wu L."/>
            <person name="Ma J."/>
        </authorList>
    </citation>
    <scope>NUCLEOTIDE SEQUENCE [LARGE SCALE GENOMIC DNA]</scope>
    <source>
        <strain evidence="17">JCM 30742</strain>
    </source>
</reference>
<evidence type="ECO:0000256" key="4">
    <source>
        <dbReference type="ARBA" id="ARBA00012339"/>
    </source>
</evidence>
<evidence type="ECO:0000256" key="5">
    <source>
        <dbReference type="ARBA" id="ARBA00017058"/>
    </source>
</evidence>